<dbReference type="GO" id="GO:0005634">
    <property type="term" value="C:nucleus"/>
    <property type="evidence" value="ECO:0007669"/>
    <property type="project" value="UniProtKB-SubCell"/>
</dbReference>
<evidence type="ECO:0000313" key="2">
    <source>
        <dbReference type="EMBL" id="RYR04065.1"/>
    </source>
</evidence>
<protein>
    <recommendedName>
        <fullName evidence="1">Protein FAR1-RELATED SEQUENCE</fullName>
    </recommendedName>
</protein>
<comment type="subcellular location">
    <subcellularLocation>
        <location evidence="1">Nucleus</location>
    </subcellularLocation>
</comment>
<name>A0A444YQ80_ARAHY</name>
<keyword evidence="1" id="KW-0862">Zinc</keyword>
<evidence type="ECO:0000256" key="1">
    <source>
        <dbReference type="RuleBase" id="RU367018"/>
    </source>
</evidence>
<comment type="function">
    <text evidence="1">Putative transcription activator involved in regulating light control of development.</text>
</comment>
<proteinExistence type="inferred from homology"/>
<dbReference type="GO" id="GO:0008270">
    <property type="term" value="F:zinc ion binding"/>
    <property type="evidence" value="ECO:0007669"/>
    <property type="project" value="UniProtKB-UniRule"/>
</dbReference>
<accession>A0A444YQ80</accession>
<dbReference type="PANTHER" id="PTHR31669:SF251">
    <property type="entry name" value="PROTEIN FAR1-RELATED SEQUENCE"/>
    <property type="match status" value="1"/>
</dbReference>
<keyword evidence="1" id="KW-0479">Metal-binding</keyword>
<organism evidence="2 3">
    <name type="scientific">Arachis hypogaea</name>
    <name type="common">Peanut</name>
    <dbReference type="NCBI Taxonomy" id="3818"/>
    <lineage>
        <taxon>Eukaryota</taxon>
        <taxon>Viridiplantae</taxon>
        <taxon>Streptophyta</taxon>
        <taxon>Embryophyta</taxon>
        <taxon>Tracheophyta</taxon>
        <taxon>Spermatophyta</taxon>
        <taxon>Magnoliopsida</taxon>
        <taxon>eudicotyledons</taxon>
        <taxon>Gunneridae</taxon>
        <taxon>Pentapetalae</taxon>
        <taxon>rosids</taxon>
        <taxon>fabids</taxon>
        <taxon>Fabales</taxon>
        <taxon>Fabaceae</taxon>
        <taxon>Papilionoideae</taxon>
        <taxon>50 kb inversion clade</taxon>
        <taxon>dalbergioids sensu lato</taxon>
        <taxon>Dalbergieae</taxon>
        <taxon>Pterocarpus clade</taxon>
        <taxon>Arachis</taxon>
    </lineage>
</organism>
<dbReference type="AlphaFoldDB" id="A0A444YQ80"/>
<reference evidence="2 3" key="1">
    <citation type="submission" date="2019-01" db="EMBL/GenBank/DDBJ databases">
        <title>Sequencing of cultivated peanut Arachis hypogaea provides insights into genome evolution and oil improvement.</title>
        <authorList>
            <person name="Chen X."/>
        </authorList>
    </citation>
    <scope>NUCLEOTIDE SEQUENCE [LARGE SCALE GENOMIC DNA]</scope>
    <source>
        <strain evidence="3">cv. Fuhuasheng</strain>
        <tissue evidence="2">Leaves</tissue>
    </source>
</reference>
<comment type="similarity">
    <text evidence="1">Belongs to the FHY3/FAR1 family.</text>
</comment>
<evidence type="ECO:0000313" key="3">
    <source>
        <dbReference type="Proteomes" id="UP000289738"/>
    </source>
</evidence>
<keyword evidence="1" id="KW-0539">Nucleus</keyword>
<gene>
    <name evidence="2" type="ORF">Ahy_B06g083604</name>
</gene>
<dbReference type="PANTHER" id="PTHR31669">
    <property type="entry name" value="PROTEIN FAR1-RELATED SEQUENCE 10-RELATED"/>
    <property type="match status" value="1"/>
</dbReference>
<dbReference type="InterPro" id="IPR031052">
    <property type="entry name" value="FHY3/FAR1"/>
</dbReference>
<dbReference type="EMBL" id="SDMP01000016">
    <property type="protein sequence ID" value="RYR04065.1"/>
    <property type="molecule type" value="Genomic_DNA"/>
</dbReference>
<keyword evidence="3" id="KW-1185">Reference proteome</keyword>
<dbReference type="GO" id="GO:0006355">
    <property type="term" value="P:regulation of DNA-templated transcription"/>
    <property type="evidence" value="ECO:0007669"/>
    <property type="project" value="UniProtKB-UniRule"/>
</dbReference>
<sequence>MTFKTLEKDGKFYKNYFKLVGFSTKIRNTNRKGDEIKNQLFRGEVEIQDISNSVDEPLSRHKLSSQDLHVRNYITREVRNVSEQDNAKEFWKYFLRIKEKNQNLFFELNLEGDHSIVNAFWADERSRLHSSILDTSFQYNTNRTIDMCMPTTIH</sequence>
<dbReference type="Proteomes" id="UP000289738">
    <property type="component" value="Chromosome B06"/>
</dbReference>
<comment type="caution">
    <text evidence="2">The sequence shown here is derived from an EMBL/GenBank/DDBJ whole genome shotgun (WGS) entry which is preliminary data.</text>
</comment>
<keyword evidence="1" id="KW-0863">Zinc-finger</keyword>